<feature type="transmembrane region" description="Helical" evidence="1">
    <location>
        <begin position="95"/>
        <end position="117"/>
    </location>
</feature>
<organism evidence="2 3">
    <name type="scientific">Sporomusa sphaeroides DSM 2875</name>
    <dbReference type="NCBI Taxonomy" id="1337886"/>
    <lineage>
        <taxon>Bacteria</taxon>
        <taxon>Bacillati</taxon>
        <taxon>Bacillota</taxon>
        <taxon>Negativicutes</taxon>
        <taxon>Selenomonadales</taxon>
        <taxon>Sporomusaceae</taxon>
        <taxon>Sporomusa</taxon>
    </lineage>
</organism>
<dbReference type="RefSeq" id="WP_075757885.1">
    <property type="nucleotide sequence ID" value="NZ_CP146991.1"/>
</dbReference>
<keyword evidence="1" id="KW-0812">Transmembrane</keyword>
<evidence type="ECO:0000256" key="1">
    <source>
        <dbReference type="SAM" id="Phobius"/>
    </source>
</evidence>
<evidence type="ECO:0000313" key="2">
    <source>
        <dbReference type="EMBL" id="CVK21015.1"/>
    </source>
</evidence>
<keyword evidence="1" id="KW-0472">Membrane</keyword>
<comment type="caution">
    <text evidence="2">The sequence shown here is derived from an EMBL/GenBank/DDBJ whole genome shotgun (WGS) entry which is preliminary data.</text>
</comment>
<reference evidence="2 3" key="1">
    <citation type="submission" date="2016-01" db="EMBL/GenBank/DDBJ databases">
        <authorList>
            <person name="Brown R."/>
        </authorList>
    </citation>
    <scope>NUCLEOTIDE SEQUENCE [LARGE SCALE GENOMIC DNA]</scope>
    <source>
        <strain evidence="2">Sporomusa sphaeroides DSM 2875</strain>
    </source>
</reference>
<gene>
    <name evidence="2" type="ORF">SSPH_03692</name>
</gene>
<name>A0ABM9W7A1_9FIRM</name>
<dbReference type="Proteomes" id="UP000245702">
    <property type="component" value="Unassembled WGS sequence"/>
</dbReference>
<keyword evidence="1" id="KW-1133">Transmembrane helix</keyword>
<evidence type="ECO:0000313" key="3">
    <source>
        <dbReference type="Proteomes" id="UP000245702"/>
    </source>
</evidence>
<sequence length="128" mass="14329">MGKKHKKYKEHEDPIEKLKEWQDNQYNPGYYTGGKIPPYVDIPPKTSLFGRVYQIGARIVGPLEILAGAALIFIAVKVSWIIGEEHHWRGNFFEALAAGIIVSGLGILFILSGLKYIKTVKSKAKCKS</sequence>
<protein>
    <submittedName>
        <fullName evidence="2">Uncharacterized protein</fullName>
    </submittedName>
</protein>
<keyword evidence="3" id="KW-1185">Reference proteome</keyword>
<accession>A0ABM9W7A1</accession>
<dbReference type="EMBL" id="FCOW01000027">
    <property type="protein sequence ID" value="CVK21015.1"/>
    <property type="molecule type" value="Genomic_DNA"/>
</dbReference>
<feature type="transmembrane region" description="Helical" evidence="1">
    <location>
        <begin position="63"/>
        <end position="83"/>
    </location>
</feature>
<proteinExistence type="predicted"/>